<comment type="caution">
    <text evidence="1">The sequence shown here is derived from an EMBL/GenBank/DDBJ whole genome shotgun (WGS) entry which is preliminary data.</text>
</comment>
<protein>
    <submittedName>
        <fullName evidence="1">Uncharacterized protein</fullName>
    </submittedName>
</protein>
<sequence length="91" mass="10104">MSQEIHSYVVGECAKLPNLTLEESESLRGKLSMALSTDKLMVSIEVTGEYTCDILVVDFETEDVISSETVDCKSSDEIKVFISHQLNSTQK</sequence>
<dbReference type="EMBL" id="VKGK01000073">
    <property type="protein sequence ID" value="TRY09675.1"/>
    <property type="molecule type" value="Genomic_DNA"/>
</dbReference>
<dbReference type="AlphaFoldDB" id="A0A553JB40"/>
<organism evidence="1 2">
    <name type="scientific">Shewanella hanedai</name>
    <name type="common">Alteromonas hanedai</name>
    <dbReference type="NCBI Taxonomy" id="25"/>
    <lineage>
        <taxon>Bacteria</taxon>
        <taxon>Pseudomonadati</taxon>
        <taxon>Pseudomonadota</taxon>
        <taxon>Gammaproteobacteria</taxon>
        <taxon>Alteromonadales</taxon>
        <taxon>Shewanellaceae</taxon>
        <taxon>Shewanella</taxon>
    </lineage>
</organism>
<keyword evidence="2" id="KW-1185">Reference proteome</keyword>
<name>A0A553JB40_SHEHA</name>
<evidence type="ECO:0000313" key="2">
    <source>
        <dbReference type="Proteomes" id="UP000318126"/>
    </source>
</evidence>
<dbReference type="RefSeq" id="WP_185972889.1">
    <property type="nucleotide sequence ID" value="NZ_BMPL01000085.1"/>
</dbReference>
<dbReference type="Proteomes" id="UP000318126">
    <property type="component" value="Unassembled WGS sequence"/>
</dbReference>
<evidence type="ECO:0000313" key="1">
    <source>
        <dbReference type="EMBL" id="TRY09675.1"/>
    </source>
</evidence>
<accession>A0A553JB40</accession>
<gene>
    <name evidence="1" type="ORF">FN961_25600</name>
</gene>
<proteinExistence type="predicted"/>
<reference evidence="2" key="1">
    <citation type="submission" date="2019-07" db="EMBL/GenBank/DDBJ databases">
        <title>Shewanella sp. YLB-08 draft genomic sequence.</title>
        <authorList>
            <person name="Yu L."/>
        </authorList>
    </citation>
    <scope>NUCLEOTIDE SEQUENCE [LARGE SCALE GENOMIC DNA]</scope>
    <source>
        <strain evidence="2">JCM 20706</strain>
    </source>
</reference>